<proteinExistence type="predicted"/>
<dbReference type="SUPFAM" id="SSF55174">
    <property type="entry name" value="Alpha-L RNA-binding motif"/>
    <property type="match status" value="1"/>
</dbReference>
<keyword evidence="1" id="KW-0694">RNA-binding</keyword>
<dbReference type="STRING" id="1234409.C683_1102"/>
<sequence length="99" mass="11324">MFKGEVEKLSKEEIDDVFAHEDHVSISNSLVNIVDLLVNTGIEPSKRQAREDIENGAIYINGRRNTDVNSVINPNDNYDGEYLIIRKGKKKYYIAKIIK</sequence>
<protein>
    <submittedName>
        <fullName evidence="3">Tyrosyl-tRNA synthetase cluster 1</fullName>
        <ecNumber evidence="3">6.1.1.1</ecNumber>
    </submittedName>
</protein>
<evidence type="ECO:0000313" key="3">
    <source>
        <dbReference type="EMBL" id="EKU26827.1"/>
    </source>
</evidence>
<dbReference type="Proteomes" id="UP000016057">
    <property type="component" value="Unassembled WGS sequence"/>
</dbReference>
<dbReference type="PROSITE" id="PS50889">
    <property type="entry name" value="S4"/>
    <property type="match status" value="1"/>
</dbReference>
<keyword evidence="4" id="KW-1185">Reference proteome</keyword>
<dbReference type="PANTHER" id="PTHR11766:SF0">
    <property type="entry name" value="TYROSINE--TRNA LIGASE, MITOCHONDRIAL"/>
    <property type="match status" value="1"/>
</dbReference>
<dbReference type="GO" id="GO:0043039">
    <property type="term" value="P:tRNA aminoacylation"/>
    <property type="evidence" value="ECO:0007669"/>
    <property type="project" value="TreeGrafter"/>
</dbReference>
<dbReference type="PANTHER" id="PTHR11766">
    <property type="entry name" value="TYROSYL-TRNA SYNTHETASE"/>
    <property type="match status" value="1"/>
</dbReference>
<accession>K8Z9T2</accession>
<dbReference type="Gene3D" id="3.10.290.10">
    <property type="entry name" value="RNA-binding S4 domain"/>
    <property type="match status" value="1"/>
</dbReference>
<dbReference type="InterPro" id="IPR054608">
    <property type="entry name" value="SYY-like_C"/>
</dbReference>
<keyword evidence="3" id="KW-0436">Ligase</keyword>
<comment type="caution">
    <text evidence="3">The sequence shown here is derived from an EMBL/GenBank/DDBJ whole genome shotgun (WGS) entry which is preliminary data.</text>
</comment>
<dbReference type="eggNOG" id="COG0162">
    <property type="taxonomic scope" value="Bacteria"/>
</dbReference>
<dbReference type="EMBL" id="AMYT01000022">
    <property type="protein sequence ID" value="EKU26827.1"/>
    <property type="molecule type" value="Genomic_DNA"/>
</dbReference>
<evidence type="ECO:0000313" key="4">
    <source>
        <dbReference type="Proteomes" id="UP000016057"/>
    </source>
</evidence>
<organism evidence="3 4">
    <name type="scientific">Catellicoccus marimammalium M35/04/3</name>
    <dbReference type="NCBI Taxonomy" id="1234409"/>
    <lineage>
        <taxon>Bacteria</taxon>
        <taxon>Bacillati</taxon>
        <taxon>Bacillota</taxon>
        <taxon>Bacilli</taxon>
        <taxon>Lactobacillales</taxon>
        <taxon>Enterococcaceae</taxon>
        <taxon>Catellicoccus</taxon>
    </lineage>
</organism>
<keyword evidence="3" id="KW-0030">Aminoacyl-tRNA synthetase</keyword>
<evidence type="ECO:0000256" key="1">
    <source>
        <dbReference type="PROSITE-ProRule" id="PRU00182"/>
    </source>
</evidence>
<dbReference type="InterPro" id="IPR036986">
    <property type="entry name" value="S4_RNA-bd_sf"/>
</dbReference>
<dbReference type="AlphaFoldDB" id="K8Z9T2"/>
<dbReference type="EC" id="6.1.1.1" evidence="3"/>
<name>K8Z9T2_9ENTE</name>
<dbReference type="GO" id="GO:0005829">
    <property type="term" value="C:cytosol"/>
    <property type="evidence" value="ECO:0007669"/>
    <property type="project" value="TreeGrafter"/>
</dbReference>
<reference evidence="3 4" key="1">
    <citation type="journal article" date="2013" name="Genome Announc.">
        <title>Draft Genome Sequence of Catellicoccus marimammalium, a Novel Species Commonly Found in Gull Feces.</title>
        <authorList>
            <person name="Weigand M.R."/>
            <person name="Ryu H."/>
            <person name="Bozcek L."/>
            <person name="Konstantinidis K.T."/>
            <person name="Santo Domingo J.W."/>
        </authorList>
    </citation>
    <scope>NUCLEOTIDE SEQUENCE [LARGE SCALE GENOMIC DNA]</scope>
    <source>
        <strain evidence="3 4">M35/04/3</strain>
    </source>
</reference>
<dbReference type="InterPro" id="IPR024088">
    <property type="entry name" value="Tyr-tRNA-ligase_bac-type"/>
</dbReference>
<feature type="domain" description="Tyrosine--tRNA ligase SYY-like C-terminal" evidence="2">
    <location>
        <begin position="13"/>
        <end position="94"/>
    </location>
</feature>
<dbReference type="Pfam" id="PF22421">
    <property type="entry name" value="SYY_C-terminal"/>
    <property type="match status" value="1"/>
</dbReference>
<gene>
    <name evidence="3" type="ORF">C683_1102</name>
</gene>
<dbReference type="GO" id="GO:0003723">
    <property type="term" value="F:RNA binding"/>
    <property type="evidence" value="ECO:0007669"/>
    <property type="project" value="UniProtKB-KW"/>
</dbReference>
<dbReference type="PATRIC" id="fig|1234409.3.peg.1054"/>
<dbReference type="CDD" id="cd00165">
    <property type="entry name" value="S4"/>
    <property type="match status" value="1"/>
</dbReference>
<evidence type="ECO:0000259" key="2">
    <source>
        <dbReference type="Pfam" id="PF22421"/>
    </source>
</evidence>
<dbReference type="GO" id="GO:0004831">
    <property type="term" value="F:tyrosine-tRNA ligase activity"/>
    <property type="evidence" value="ECO:0007669"/>
    <property type="project" value="UniProtKB-EC"/>
</dbReference>